<name>A0A7W6CGY2_9SPHN</name>
<dbReference type="PANTHER" id="PTHR13789:SF309">
    <property type="entry name" value="PUTATIVE (AFU_ORTHOLOGUE AFUA_6G14510)-RELATED"/>
    <property type="match status" value="1"/>
</dbReference>
<dbReference type="GO" id="GO:0071949">
    <property type="term" value="F:FAD binding"/>
    <property type="evidence" value="ECO:0007669"/>
    <property type="project" value="InterPro"/>
</dbReference>
<evidence type="ECO:0000313" key="5">
    <source>
        <dbReference type="Proteomes" id="UP000548867"/>
    </source>
</evidence>
<dbReference type="InterPro" id="IPR050493">
    <property type="entry name" value="FAD-dep_Monooxygenase_BioMet"/>
</dbReference>
<proteinExistence type="predicted"/>
<comment type="caution">
    <text evidence="4">The sequence shown here is derived from an EMBL/GenBank/DDBJ whole genome shotgun (WGS) entry which is preliminary data.</text>
</comment>
<sequence length="373" mass="39597">MGRSILVVGGGIGGMAAALALHRAGQAVELIESDPAWNALGAGLTLNGGALRAFADLGMLEPVLEAGFASVGPVRACDADGNVLSQGASTPMFGEGIPNMGGILRPRLHGVMRRAIEAAGIKVRTGLSAESYAEAEDHIRVTASDGASAEHRFVVAADGLFSRTRAALFPDLPGPAFTGQGCWRAVVSRPADVTATWVYSAQYAKAGFNPISQDLMYLYLLESAPGNPWIDAADWLPLLKERLSRFGGHFRAIVEELSEQSLINYRPLESILMPRPWHKGRVLIVGDAAHATTPHIGYGAGMAIEDAVVLGQMVGRYEGTAALFTDFTQRRFERCRTILEGSVAIGQMEMDDAPFADQRALSASLGAAIREPI</sequence>
<dbReference type="GO" id="GO:0004497">
    <property type="term" value="F:monooxygenase activity"/>
    <property type="evidence" value="ECO:0007669"/>
    <property type="project" value="UniProtKB-KW"/>
</dbReference>
<accession>A0A7W6CGY2</accession>
<evidence type="ECO:0000313" key="4">
    <source>
        <dbReference type="EMBL" id="MBB3955275.1"/>
    </source>
</evidence>
<dbReference type="RefSeq" id="WP_183625419.1">
    <property type="nucleotide sequence ID" value="NZ_JACIDX010000007.1"/>
</dbReference>
<dbReference type="Pfam" id="PF01494">
    <property type="entry name" value="FAD_binding_3"/>
    <property type="match status" value="1"/>
</dbReference>
<dbReference type="NCBIfam" id="NF005313">
    <property type="entry name" value="PRK06847.1"/>
    <property type="match status" value="1"/>
</dbReference>
<dbReference type="Gene3D" id="3.50.50.60">
    <property type="entry name" value="FAD/NAD(P)-binding domain"/>
    <property type="match status" value="1"/>
</dbReference>
<reference evidence="4 5" key="1">
    <citation type="submission" date="2020-08" db="EMBL/GenBank/DDBJ databases">
        <title>Genomic Encyclopedia of Type Strains, Phase IV (KMG-IV): sequencing the most valuable type-strain genomes for metagenomic binning, comparative biology and taxonomic classification.</title>
        <authorList>
            <person name="Goeker M."/>
        </authorList>
    </citation>
    <scope>NUCLEOTIDE SEQUENCE [LARGE SCALE GENOMIC DNA]</scope>
    <source>
        <strain evidence="4 5">DSM 27057</strain>
    </source>
</reference>
<dbReference type="InterPro" id="IPR002938">
    <property type="entry name" value="FAD-bd"/>
</dbReference>
<dbReference type="AlphaFoldDB" id="A0A7W6CGY2"/>
<keyword evidence="5" id="KW-1185">Reference proteome</keyword>
<feature type="domain" description="FAD-binding" evidence="3">
    <location>
        <begin position="5"/>
        <end position="314"/>
    </location>
</feature>
<organism evidence="4 5">
    <name type="scientific">Novosphingobium sediminicola</name>
    <dbReference type="NCBI Taxonomy" id="563162"/>
    <lineage>
        <taxon>Bacteria</taxon>
        <taxon>Pseudomonadati</taxon>
        <taxon>Pseudomonadota</taxon>
        <taxon>Alphaproteobacteria</taxon>
        <taxon>Sphingomonadales</taxon>
        <taxon>Sphingomonadaceae</taxon>
        <taxon>Novosphingobium</taxon>
    </lineage>
</organism>
<dbReference type="Proteomes" id="UP000548867">
    <property type="component" value="Unassembled WGS sequence"/>
</dbReference>
<protein>
    <submittedName>
        <fullName evidence="4">2-polyprenyl-6-methoxyphenol hydroxylase-like FAD-dependent oxidoreductase</fullName>
    </submittedName>
</protein>
<dbReference type="PANTHER" id="PTHR13789">
    <property type="entry name" value="MONOOXYGENASE"/>
    <property type="match status" value="1"/>
</dbReference>
<evidence type="ECO:0000256" key="2">
    <source>
        <dbReference type="ARBA" id="ARBA00023033"/>
    </source>
</evidence>
<evidence type="ECO:0000259" key="3">
    <source>
        <dbReference type="Pfam" id="PF01494"/>
    </source>
</evidence>
<dbReference type="InterPro" id="IPR036188">
    <property type="entry name" value="FAD/NAD-bd_sf"/>
</dbReference>
<dbReference type="SUPFAM" id="SSF51905">
    <property type="entry name" value="FAD/NAD(P)-binding domain"/>
    <property type="match status" value="1"/>
</dbReference>
<evidence type="ECO:0000256" key="1">
    <source>
        <dbReference type="ARBA" id="ARBA00023002"/>
    </source>
</evidence>
<dbReference type="PRINTS" id="PR00420">
    <property type="entry name" value="RNGMNOXGNASE"/>
</dbReference>
<dbReference type="EMBL" id="JACIDX010000007">
    <property type="protein sequence ID" value="MBB3955275.1"/>
    <property type="molecule type" value="Genomic_DNA"/>
</dbReference>
<keyword evidence="2" id="KW-0503">Monooxygenase</keyword>
<gene>
    <name evidence="4" type="ORF">GGR38_002227</name>
</gene>
<keyword evidence="1" id="KW-0560">Oxidoreductase</keyword>